<gene>
    <name evidence="2" type="ORF">EYF80_030511</name>
</gene>
<keyword evidence="3" id="KW-1185">Reference proteome</keyword>
<protein>
    <submittedName>
        <fullName evidence="2">Uncharacterized protein</fullName>
    </submittedName>
</protein>
<name>A0A4Z2H0D8_9TELE</name>
<evidence type="ECO:0000313" key="3">
    <source>
        <dbReference type="Proteomes" id="UP000314294"/>
    </source>
</evidence>
<proteinExistence type="predicted"/>
<reference evidence="2 3" key="1">
    <citation type="submission" date="2019-03" db="EMBL/GenBank/DDBJ databases">
        <title>First draft genome of Liparis tanakae, snailfish: a comprehensive survey of snailfish specific genes.</title>
        <authorList>
            <person name="Kim W."/>
            <person name="Song I."/>
            <person name="Jeong J.-H."/>
            <person name="Kim D."/>
            <person name="Kim S."/>
            <person name="Ryu S."/>
            <person name="Song J.Y."/>
            <person name="Lee S.K."/>
        </authorList>
    </citation>
    <scope>NUCLEOTIDE SEQUENCE [LARGE SCALE GENOMIC DNA]</scope>
    <source>
        <tissue evidence="2">Muscle</tissue>
    </source>
</reference>
<sequence>MTLDRTQSSSLRMSSMESFTSSQGKPAFVCRGEGEEGDRPFAVTLSAITEEEFPTELPSGREARLKDLPPSEKKSGTVGACEWLFFCGCIVVAGCFRNSWKICTNNAPWLSLPFGKPIVRMLFSLERKEFHSEESRCKETGCGVQDGRDAEDT</sequence>
<dbReference type="Proteomes" id="UP000314294">
    <property type="component" value="Unassembled WGS sequence"/>
</dbReference>
<dbReference type="EMBL" id="SRLO01000360">
    <property type="protein sequence ID" value="TNN59226.1"/>
    <property type="molecule type" value="Genomic_DNA"/>
</dbReference>
<organism evidence="2 3">
    <name type="scientific">Liparis tanakae</name>
    <name type="common">Tanaka's snailfish</name>
    <dbReference type="NCBI Taxonomy" id="230148"/>
    <lineage>
        <taxon>Eukaryota</taxon>
        <taxon>Metazoa</taxon>
        <taxon>Chordata</taxon>
        <taxon>Craniata</taxon>
        <taxon>Vertebrata</taxon>
        <taxon>Euteleostomi</taxon>
        <taxon>Actinopterygii</taxon>
        <taxon>Neopterygii</taxon>
        <taxon>Teleostei</taxon>
        <taxon>Neoteleostei</taxon>
        <taxon>Acanthomorphata</taxon>
        <taxon>Eupercaria</taxon>
        <taxon>Perciformes</taxon>
        <taxon>Cottioidei</taxon>
        <taxon>Cottales</taxon>
        <taxon>Liparidae</taxon>
        <taxon>Liparis</taxon>
    </lineage>
</organism>
<feature type="region of interest" description="Disordered" evidence="1">
    <location>
        <begin position="1"/>
        <end position="26"/>
    </location>
</feature>
<dbReference type="AlphaFoldDB" id="A0A4Z2H0D8"/>
<feature type="compositionally biased region" description="Low complexity" evidence="1">
    <location>
        <begin position="1"/>
        <end position="23"/>
    </location>
</feature>
<evidence type="ECO:0000313" key="2">
    <source>
        <dbReference type="EMBL" id="TNN59226.1"/>
    </source>
</evidence>
<evidence type="ECO:0000256" key="1">
    <source>
        <dbReference type="SAM" id="MobiDB-lite"/>
    </source>
</evidence>
<accession>A0A4Z2H0D8</accession>
<comment type="caution">
    <text evidence="2">The sequence shown here is derived from an EMBL/GenBank/DDBJ whole genome shotgun (WGS) entry which is preliminary data.</text>
</comment>